<dbReference type="PANTHER" id="PTHR11757">
    <property type="entry name" value="PROTEASE FAMILY S9A OLIGOPEPTIDASE"/>
    <property type="match status" value="1"/>
</dbReference>
<comment type="similarity">
    <text evidence="1">Belongs to the peptidase S9A family.</text>
</comment>
<evidence type="ECO:0000256" key="1">
    <source>
        <dbReference type="ARBA" id="ARBA00005228"/>
    </source>
</evidence>
<dbReference type="InterPro" id="IPR023302">
    <property type="entry name" value="Pept_S9A_N"/>
</dbReference>
<feature type="domain" description="Peptidase S9 prolyl oligopeptidase catalytic" evidence="5">
    <location>
        <begin position="504"/>
        <end position="721"/>
    </location>
</feature>
<dbReference type="PANTHER" id="PTHR11757:SF19">
    <property type="entry name" value="PROLYL ENDOPEPTIDASE-LIKE"/>
    <property type="match status" value="1"/>
</dbReference>
<gene>
    <name evidence="7" type="ORF">A7979_07140</name>
</gene>
<evidence type="ECO:0000256" key="3">
    <source>
        <dbReference type="ARBA" id="ARBA00022801"/>
    </source>
</evidence>
<dbReference type="GO" id="GO:0004252">
    <property type="term" value="F:serine-type endopeptidase activity"/>
    <property type="evidence" value="ECO:0007669"/>
    <property type="project" value="InterPro"/>
</dbReference>
<evidence type="ECO:0000313" key="7">
    <source>
        <dbReference type="EMBL" id="ORC15501.1"/>
    </source>
</evidence>
<proteinExistence type="inferred from homology"/>
<evidence type="ECO:0000256" key="2">
    <source>
        <dbReference type="ARBA" id="ARBA00022670"/>
    </source>
</evidence>
<organism evidence="7 8">
    <name type="scientific">Rothia nasimurium</name>
    <dbReference type="NCBI Taxonomy" id="85336"/>
    <lineage>
        <taxon>Bacteria</taxon>
        <taxon>Bacillati</taxon>
        <taxon>Actinomycetota</taxon>
        <taxon>Actinomycetes</taxon>
        <taxon>Micrococcales</taxon>
        <taxon>Micrococcaceae</taxon>
        <taxon>Rothia</taxon>
    </lineage>
</organism>
<evidence type="ECO:0000259" key="6">
    <source>
        <dbReference type="Pfam" id="PF02897"/>
    </source>
</evidence>
<evidence type="ECO:0000256" key="4">
    <source>
        <dbReference type="ARBA" id="ARBA00022825"/>
    </source>
</evidence>
<keyword evidence="8" id="KW-1185">Reference proteome</keyword>
<dbReference type="Pfam" id="PF00326">
    <property type="entry name" value="Peptidase_S9"/>
    <property type="match status" value="1"/>
</dbReference>
<dbReference type="GO" id="GO:0006508">
    <property type="term" value="P:proteolysis"/>
    <property type="evidence" value="ECO:0007669"/>
    <property type="project" value="UniProtKB-KW"/>
</dbReference>
<keyword evidence="3" id="KW-0378">Hydrolase</keyword>
<dbReference type="Proteomes" id="UP000192359">
    <property type="component" value="Unassembled WGS sequence"/>
</dbReference>
<dbReference type="Gene3D" id="3.40.50.1820">
    <property type="entry name" value="alpha/beta hydrolase"/>
    <property type="match status" value="1"/>
</dbReference>
<dbReference type="OrthoDB" id="9801421at2"/>
<dbReference type="PRINTS" id="PR00862">
    <property type="entry name" value="PROLIGOPTASE"/>
</dbReference>
<evidence type="ECO:0000313" key="8">
    <source>
        <dbReference type="Proteomes" id="UP000192359"/>
    </source>
</evidence>
<dbReference type="InterPro" id="IPR001375">
    <property type="entry name" value="Peptidase_S9_cat"/>
</dbReference>
<dbReference type="InterPro" id="IPR002471">
    <property type="entry name" value="Pept_S9_AS"/>
</dbReference>
<reference evidence="7 8" key="1">
    <citation type="submission" date="2016-05" db="EMBL/GenBank/DDBJ databases">
        <title>Draft genome sequence of a porcine commensal Rothia nasimurium.</title>
        <authorList>
            <person name="Gaiser R.A."/>
            <person name="Van Baarlen P."/>
            <person name="Wells J.M."/>
        </authorList>
    </citation>
    <scope>NUCLEOTIDE SEQUENCE [LARGE SCALE GENOMIC DNA]</scope>
    <source>
        <strain evidence="7 8">PT-32</strain>
    </source>
</reference>
<name>A0A1Y1RM48_9MICC</name>
<sequence length="724" mass="81295">MMSLTPPLAKRVPVERTHHGDTFVDHYEWLRDKGSSEVLEHLRAENAFTETVTADQQPLRDAIFEEIKGRTQLTDMSVPSRRGAWWYFNRTVAGEQYPVMCRVPALTEGSVEERYRPPVVRPGEPLDGEQVILDCNEFARDMAFFSLGSFQVTRDGSLLTFGVDDSGDERYTQYFKDLNTGEILEEKIEDVVAGAFFASGAKHLIYSVADESWRPYQVRAHAIGTDPSQDLVLYHEADQGMWLDAGMSSSRTHLVISSSNSEYSETYVINIHELGQLEPTLVMSREHKIAHSTDIIDVEGTGYLVLGHNKDAPNMELVMLPLQDEHRPLEEMMQEWVPLVPHRADVRLESVKFSRNHLVLMARENTTVKVFVAPRTALAEQVAAAHPQGIELHEPGGFTEELYTSAFSGVNIMSPVIRLNYTSYLIPNSVYDYFPDTDDLVLRRRTPVLGYEPENYTAYRMWAPAADGAMIPLSVMHRADLDKSQENPVIQYGYGSYESSMDPYFSTARLSVLDRGVIFVVAHIRGGGEMGRAWYTEGKKLAKKNTFTDFIDATDFLASQTWVNATRIGIMGGSAGGLLMGAVVNMAPEKYAVCVAQVPFVDALTTILDPELPLSALEWEEWGNPLTDREVYDYMKSYTPYENIRPVKYPAIAAVTSLNDTRVYYVEPAKWVAALRETIDPASPTPLLKIEMDGGHGGGSGRYTAWREIAWDYSFLLTHLGITS</sequence>
<dbReference type="Gene3D" id="2.130.10.120">
    <property type="entry name" value="Prolyl oligopeptidase, N-terminal domain"/>
    <property type="match status" value="1"/>
</dbReference>
<comment type="caution">
    <text evidence="7">The sequence shown here is derived from an EMBL/GenBank/DDBJ whole genome shotgun (WGS) entry which is preliminary data.</text>
</comment>
<keyword evidence="2" id="KW-0645">Protease</keyword>
<accession>A0A1Y1RM48</accession>
<dbReference type="EMBL" id="LXWF01000043">
    <property type="protein sequence ID" value="ORC15501.1"/>
    <property type="molecule type" value="Genomic_DNA"/>
</dbReference>
<dbReference type="InterPro" id="IPR051543">
    <property type="entry name" value="Serine_Peptidase_S9A"/>
</dbReference>
<dbReference type="AlphaFoldDB" id="A0A1Y1RM48"/>
<dbReference type="SUPFAM" id="SSF50993">
    <property type="entry name" value="Peptidase/esterase 'gauge' domain"/>
    <property type="match status" value="1"/>
</dbReference>
<dbReference type="InterPro" id="IPR029058">
    <property type="entry name" value="AB_hydrolase_fold"/>
</dbReference>
<dbReference type="SUPFAM" id="SSF53474">
    <property type="entry name" value="alpha/beta-Hydrolases"/>
    <property type="match status" value="1"/>
</dbReference>
<evidence type="ECO:0000259" key="5">
    <source>
        <dbReference type="Pfam" id="PF00326"/>
    </source>
</evidence>
<dbReference type="Pfam" id="PF02897">
    <property type="entry name" value="Peptidase_S9_N"/>
    <property type="match status" value="1"/>
</dbReference>
<feature type="domain" description="Peptidase S9A N-terminal" evidence="6">
    <location>
        <begin position="6"/>
        <end position="442"/>
    </location>
</feature>
<dbReference type="RefSeq" id="WP_083093421.1">
    <property type="nucleotide sequence ID" value="NZ_LXWF01000043.1"/>
</dbReference>
<dbReference type="InterPro" id="IPR002470">
    <property type="entry name" value="Peptidase_S9A"/>
</dbReference>
<dbReference type="PROSITE" id="PS00708">
    <property type="entry name" value="PRO_ENDOPEP_SER"/>
    <property type="match status" value="1"/>
</dbReference>
<protein>
    <submittedName>
        <fullName evidence="7">Oligopeptidase B</fullName>
    </submittedName>
</protein>
<keyword evidence="4" id="KW-0720">Serine protease</keyword>